<sequence length="218" mass="25424">GSLSLPSLPLIRGQRPTCRVRRRRRHDEHIRSISYSNKAYEHIRSISCTNKVYVMFSNNTSADESYHTGPHSELSQENQNVEVLLMDILNQMRNLRTLLLTLQRTGPNHLPTPEIGRKQLSLVYADIMKKLHYFECWGADEFRKVNRCQDSVSEDIKEINFTTYTIERTLIKIQMNEISNAVQDHRISKLISSFAGRPPKPYEEKASKFYQYDCTLSE</sequence>
<evidence type="ECO:0000313" key="1">
    <source>
        <dbReference type="EMBL" id="KAG2649942.1"/>
    </source>
</evidence>
<keyword evidence="2" id="KW-1185">Reference proteome</keyword>
<feature type="non-terminal residue" evidence="1">
    <location>
        <position position="1"/>
    </location>
</feature>
<protein>
    <submittedName>
        <fullName evidence="1">Uncharacterized protein</fullName>
    </submittedName>
</protein>
<evidence type="ECO:0000313" key="2">
    <source>
        <dbReference type="Proteomes" id="UP000823388"/>
    </source>
</evidence>
<reference evidence="1" key="1">
    <citation type="submission" date="2020-05" db="EMBL/GenBank/DDBJ databases">
        <title>WGS assembly of Panicum virgatum.</title>
        <authorList>
            <person name="Lovell J.T."/>
            <person name="Jenkins J."/>
            <person name="Shu S."/>
            <person name="Juenger T.E."/>
            <person name="Schmutz J."/>
        </authorList>
    </citation>
    <scope>NUCLEOTIDE SEQUENCE</scope>
    <source>
        <strain evidence="1">AP13</strain>
    </source>
</reference>
<name>A0A8T0WLQ1_PANVG</name>
<comment type="caution">
    <text evidence="1">The sequence shown here is derived from an EMBL/GenBank/DDBJ whole genome shotgun (WGS) entry which is preliminary data.</text>
</comment>
<organism evidence="1 2">
    <name type="scientific">Panicum virgatum</name>
    <name type="common">Blackwell switchgrass</name>
    <dbReference type="NCBI Taxonomy" id="38727"/>
    <lineage>
        <taxon>Eukaryota</taxon>
        <taxon>Viridiplantae</taxon>
        <taxon>Streptophyta</taxon>
        <taxon>Embryophyta</taxon>
        <taxon>Tracheophyta</taxon>
        <taxon>Spermatophyta</taxon>
        <taxon>Magnoliopsida</taxon>
        <taxon>Liliopsida</taxon>
        <taxon>Poales</taxon>
        <taxon>Poaceae</taxon>
        <taxon>PACMAD clade</taxon>
        <taxon>Panicoideae</taxon>
        <taxon>Panicodae</taxon>
        <taxon>Paniceae</taxon>
        <taxon>Panicinae</taxon>
        <taxon>Panicum</taxon>
        <taxon>Panicum sect. Hiantes</taxon>
    </lineage>
</organism>
<dbReference type="AlphaFoldDB" id="A0A8T0WLQ1"/>
<accession>A0A8T0WLQ1</accession>
<dbReference type="Proteomes" id="UP000823388">
    <property type="component" value="Chromosome 1N"/>
</dbReference>
<dbReference type="EMBL" id="CM029038">
    <property type="protein sequence ID" value="KAG2649942.1"/>
    <property type="molecule type" value="Genomic_DNA"/>
</dbReference>
<proteinExistence type="predicted"/>
<gene>
    <name evidence="1" type="ORF">PVAP13_1NG143400</name>
</gene>